<reference evidence="8" key="1">
    <citation type="submission" date="2023-07" db="EMBL/GenBank/DDBJ databases">
        <title>The carbon used by Thiothrix.</title>
        <authorList>
            <person name="Chen L."/>
        </authorList>
    </citation>
    <scope>NUCLEOTIDE SEQUENCE [LARGE SCALE GENOMIC DNA]</scope>
</reference>
<keyword evidence="4" id="KW-0520">NAD</keyword>
<organism evidence="7 8">
    <name type="scientific">Candidatus Thiothrix phosphatis</name>
    <dbReference type="NCBI Taxonomy" id="3112415"/>
    <lineage>
        <taxon>Bacteria</taxon>
        <taxon>Pseudomonadati</taxon>
        <taxon>Pseudomonadota</taxon>
        <taxon>Gammaproteobacteria</taxon>
        <taxon>Thiotrichales</taxon>
        <taxon>Thiotrichaceae</taxon>
        <taxon>Thiothrix</taxon>
    </lineage>
</organism>
<feature type="domain" description="Glutamate/phenylalanine/leucine/valine/L-tryptophan dehydrogenase C-terminal" evidence="6">
    <location>
        <begin position="150"/>
        <end position="352"/>
    </location>
</feature>
<accession>A0ABU6CWN9</accession>
<keyword evidence="3 5" id="KW-0560">Oxidoreductase</keyword>
<evidence type="ECO:0000313" key="7">
    <source>
        <dbReference type="EMBL" id="MEB4591241.1"/>
    </source>
</evidence>
<evidence type="ECO:0000313" key="8">
    <source>
        <dbReference type="Proteomes" id="UP001308005"/>
    </source>
</evidence>
<protein>
    <submittedName>
        <fullName evidence="7">Glu/Leu/Phe/Val dehydrogenase dimerization domain-containing protein</fullName>
    </submittedName>
</protein>
<dbReference type="CDD" id="cd01075">
    <property type="entry name" value="NAD_bind_Leu_Phe_Val_DH"/>
    <property type="match status" value="1"/>
</dbReference>
<evidence type="ECO:0000256" key="1">
    <source>
        <dbReference type="ARBA" id="ARBA00003868"/>
    </source>
</evidence>
<keyword evidence="8" id="KW-1185">Reference proteome</keyword>
<sequence length="357" mass="37169">MGGDGKVEALLRQWGGENVVVRYDQQTGAWLFIAIHSTLAGPAAGGTRMKVYPDWTAGLQDALRLAEAMTWKLAIPQIPNGGGKAVIALPEGFDPAERDGLLRRYGSLVAQLRGSFLTGPDVGTSAQDMDIIAATAGNYVAAGDSSAHAGFFTALGVFTGIEVVCQRLFGSSDLKGRKVLVQGAGSVGGALIGRLLSAGAQVLFTEVDAQAVRRVASEWPTAGFIPPAEAYATHCDIFSPCSLGGVLNQGTIPQLACRAVVGGANNQLAEPDAINLLQQRNILYVPDYVVNIGGAMAVGGLEECGWTLAQTTENVSGHVRQALQRLLDLAAEEAIPTPAAALRIAQQSLASLPPRDA</sequence>
<dbReference type="InterPro" id="IPR046346">
    <property type="entry name" value="Aminoacid_DH-like_N_sf"/>
</dbReference>
<evidence type="ECO:0000259" key="6">
    <source>
        <dbReference type="SMART" id="SM00839"/>
    </source>
</evidence>
<dbReference type="RefSeq" id="WP_324694703.1">
    <property type="nucleotide sequence ID" value="NZ_JAYMYJ010000093.1"/>
</dbReference>
<dbReference type="SUPFAM" id="SSF51735">
    <property type="entry name" value="NAD(P)-binding Rossmann-fold domains"/>
    <property type="match status" value="1"/>
</dbReference>
<dbReference type="PRINTS" id="PR00082">
    <property type="entry name" value="GLFDHDRGNASE"/>
</dbReference>
<proteinExistence type="inferred from homology"/>
<comment type="similarity">
    <text evidence="2 5">Belongs to the Glu/Leu/Phe/Val dehydrogenases family.</text>
</comment>
<evidence type="ECO:0000256" key="5">
    <source>
        <dbReference type="RuleBase" id="RU004417"/>
    </source>
</evidence>
<evidence type="ECO:0000256" key="2">
    <source>
        <dbReference type="ARBA" id="ARBA00006382"/>
    </source>
</evidence>
<dbReference type="PANTHER" id="PTHR42722:SF1">
    <property type="entry name" value="VALINE DEHYDROGENASE"/>
    <property type="match status" value="1"/>
</dbReference>
<dbReference type="InterPro" id="IPR006095">
    <property type="entry name" value="Glu/Leu/Phe/Val/Trp_DH"/>
</dbReference>
<dbReference type="PIRSF" id="PIRSF000188">
    <property type="entry name" value="Phe_leu_dh"/>
    <property type="match status" value="1"/>
</dbReference>
<comment type="caution">
    <text evidence="7">The sequence shown here is derived from an EMBL/GenBank/DDBJ whole genome shotgun (WGS) entry which is preliminary data.</text>
</comment>
<dbReference type="Proteomes" id="UP001308005">
    <property type="component" value="Unassembled WGS sequence"/>
</dbReference>
<dbReference type="InterPro" id="IPR006097">
    <property type="entry name" value="Glu/Leu/Phe/Val/Trp_DH_dimer"/>
</dbReference>
<dbReference type="InterPro" id="IPR016211">
    <property type="entry name" value="Glu/Phe/Leu/Val/Trp_DH_bac/arc"/>
</dbReference>
<dbReference type="PANTHER" id="PTHR42722">
    <property type="entry name" value="LEUCINE DEHYDROGENASE"/>
    <property type="match status" value="1"/>
</dbReference>
<evidence type="ECO:0000256" key="4">
    <source>
        <dbReference type="ARBA" id="ARBA00023027"/>
    </source>
</evidence>
<gene>
    <name evidence="7" type="ORF">VSS37_09655</name>
</gene>
<dbReference type="InterPro" id="IPR006096">
    <property type="entry name" value="Glu/Leu/Phe/Val/Trp_DH_C"/>
</dbReference>
<evidence type="ECO:0000256" key="3">
    <source>
        <dbReference type="ARBA" id="ARBA00023002"/>
    </source>
</evidence>
<dbReference type="Pfam" id="PF02812">
    <property type="entry name" value="ELFV_dehydrog_N"/>
    <property type="match status" value="1"/>
</dbReference>
<dbReference type="InterPro" id="IPR036291">
    <property type="entry name" value="NAD(P)-bd_dom_sf"/>
</dbReference>
<dbReference type="SUPFAM" id="SSF53223">
    <property type="entry name" value="Aminoacid dehydrogenase-like, N-terminal domain"/>
    <property type="match status" value="1"/>
</dbReference>
<name>A0ABU6CWN9_9GAMM</name>
<dbReference type="Gene3D" id="3.40.50.10860">
    <property type="entry name" value="Leucine Dehydrogenase, chain A, domain 1"/>
    <property type="match status" value="1"/>
</dbReference>
<dbReference type="Gene3D" id="3.40.50.720">
    <property type="entry name" value="NAD(P)-binding Rossmann-like Domain"/>
    <property type="match status" value="1"/>
</dbReference>
<comment type="function">
    <text evidence="1">Catalyzes the reversible oxidative deamination of glutamate to alpha-ketoglutarate and ammonia.</text>
</comment>
<dbReference type="SMART" id="SM00839">
    <property type="entry name" value="ELFV_dehydrog"/>
    <property type="match status" value="1"/>
</dbReference>
<dbReference type="Pfam" id="PF00208">
    <property type="entry name" value="ELFV_dehydrog"/>
    <property type="match status" value="1"/>
</dbReference>
<dbReference type="EMBL" id="JAYMYJ010000093">
    <property type="protein sequence ID" value="MEB4591241.1"/>
    <property type="molecule type" value="Genomic_DNA"/>
</dbReference>